<dbReference type="HOGENOM" id="CLU_150232_0_0_1"/>
<feature type="coiled-coil region" evidence="1">
    <location>
        <begin position="47"/>
        <end position="81"/>
    </location>
</feature>
<reference evidence="3" key="3">
    <citation type="submission" date="2015-06" db="UniProtKB">
        <authorList>
            <consortium name="EnsemblMetazoa"/>
        </authorList>
    </citation>
    <scope>IDENTIFICATION</scope>
</reference>
<dbReference type="OrthoDB" id="6101767at2759"/>
<evidence type="ECO:0000313" key="2">
    <source>
        <dbReference type="EMBL" id="ELU16570.1"/>
    </source>
</evidence>
<dbReference type="EMBL" id="KB293069">
    <property type="protein sequence ID" value="ELU16570.1"/>
    <property type="molecule type" value="Genomic_DNA"/>
</dbReference>
<evidence type="ECO:0000313" key="4">
    <source>
        <dbReference type="Proteomes" id="UP000014760"/>
    </source>
</evidence>
<gene>
    <name evidence="2" type="ORF">CAPTEDRAFT_187091</name>
</gene>
<accession>R7VK85</accession>
<dbReference type="EMBL" id="AMQN01036661">
    <property type="status" value="NOT_ANNOTATED_CDS"/>
    <property type="molecule type" value="Genomic_DNA"/>
</dbReference>
<dbReference type="Gene3D" id="1.20.5.340">
    <property type="match status" value="1"/>
</dbReference>
<organism evidence="2">
    <name type="scientific">Capitella teleta</name>
    <name type="common">Polychaete worm</name>
    <dbReference type="NCBI Taxonomy" id="283909"/>
    <lineage>
        <taxon>Eukaryota</taxon>
        <taxon>Metazoa</taxon>
        <taxon>Spiralia</taxon>
        <taxon>Lophotrochozoa</taxon>
        <taxon>Annelida</taxon>
        <taxon>Polychaeta</taxon>
        <taxon>Sedentaria</taxon>
        <taxon>Scolecida</taxon>
        <taxon>Capitellidae</taxon>
        <taxon>Capitella</taxon>
    </lineage>
</organism>
<keyword evidence="4" id="KW-1185">Reference proteome</keyword>
<protein>
    <submittedName>
        <fullName evidence="2 3">Uncharacterized protein</fullName>
    </submittedName>
</protein>
<name>R7VK85_CAPTE</name>
<reference evidence="2 4" key="2">
    <citation type="journal article" date="2013" name="Nature">
        <title>Insights into bilaterian evolution from three spiralian genomes.</title>
        <authorList>
            <person name="Simakov O."/>
            <person name="Marletaz F."/>
            <person name="Cho S.J."/>
            <person name="Edsinger-Gonzales E."/>
            <person name="Havlak P."/>
            <person name="Hellsten U."/>
            <person name="Kuo D.H."/>
            <person name="Larsson T."/>
            <person name="Lv J."/>
            <person name="Arendt D."/>
            <person name="Savage R."/>
            <person name="Osoegawa K."/>
            <person name="de Jong P."/>
            <person name="Grimwood J."/>
            <person name="Chapman J.A."/>
            <person name="Shapiro H."/>
            <person name="Aerts A."/>
            <person name="Otillar R.P."/>
            <person name="Terry A.Y."/>
            <person name="Boore J.L."/>
            <person name="Grigoriev I.V."/>
            <person name="Lindberg D.R."/>
            <person name="Seaver E.C."/>
            <person name="Weisblat D.A."/>
            <person name="Putnam N.H."/>
            <person name="Rokhsar D.S."/>
        </authorList>
    </citation>
    <scope>NUCLEOTIDE SEQUENCE</scope>
    <source>
        <strain evidence="2 4">I ESC-2004</strain>
    </source>
</reference>
<keyword evidence="1" id="KW-0175">Coiled coil</keyword>
<reference evidence="4" key="1">
    <citation type="submission" date="2012-12" db="EMBL/GenBank/DDBJ databases">
        <authorList>
            <person name="Hellsten U."/>
            <person name="Grimwood J."/>
            <person name="Chapman J.A."/>
            <person name="Shapiro H."/>
            <person name="Aerts A."/>
            <person name="Otillar R.P."/>
            <person name="Terry A.Y."/>
            <person name="Boore J.L."/>
            <person name="Simakov O."/>
            <person name="Marletaz F."/>
            <person name="Cho S.-J."/>
            <person name="Edsinger-Gonzales E."/>
            <person name="Havlak P."/>
            <person name="Kuo D.-H."/>
            <person name="Larsson T."/>
            <person name="Lv J."/>
            <person name="Arendt D."/>
            <person name="Savage R."/>
            <person name="Osoegawa K."/>
            <person name="de Jong P."/>
            <person name="Lindberg D.R."/>
            <person name="Seaver E.C."/>
            <person name="Weisblat D.A."/>
            <person name="Putnam N.H."/>
            <person name="Grigoriev I.V."/>
            <person name="Rokhsar D.S."/>
        </authorList>
    </citation>
    <scope>NUCLEOTIDE SEQUENCE</scope>
    <source>
        <strain evidence="4">I ESC-2004</strain>
    </source>
</reference>
<evidence type="ECO:0000256" key="1">
    <source>
        <dbReference type="SAM" id="Coils"/>
    </source>
</evidence>
<dbReference type="AlphaFoldDB" id="R7VK85"/>
<evidence type="ECO:0000313" key="3">
    <source>
        <dbReference type="EnsemblMetazoa" id="CapteP187091"/>
    </source>
</evidence>
<dbReference type="EnsemblMetazoa" id="CapteT187091">
    <property type="protein sequence ID" value="CapteP187091"/>
    <property type="gene ID" value="CapteG187091"/>
</dbReference>
<proteinExistence type="predicted"/>
<sequence>MNQGEFTQALLMAFKDKEIKESLVELMARAVTDPVAEKVSESVKNEVVKLRAELRDRDKKIKQMEERVDSLTSDIDQLEQYTRRNSLRITGIPETSEEDAVAK</sequence>
<feature type="non-terminal residue" evidence="2">
    <location>
        <position position="103"/>
    </location>
</feature>
<dbReference type="Proteomes" id="UP000014760">
    <property type="component" value="Unassembled WGS sequence"/>
</dbReference>